<feature type="compositionally biased region" description="Polar residues" evidence="1">
    <location>
        <begin position="13"/>
        <end position="24"/>
    </location>
</feature>
<feature type="compositionally biased region" description="Polar residues" evidence="1">
    <location>
        <begin position="32"/>
        <end position="42"/>
    </location>
</feature>
<sequence length="709" mass="78385">MDDYPKPLRIVKSPTQIVNQTRSESYPGIPARSSSIGDNSNMFPEYAPSTPTPAPRAGAMGTLNVRKTRQPDERSSGATMSSEHGIHESPISNIRRPSEASSSRVISNEGDQPETRSGRFKRLFWPADSRGRKPSTETHGSSSLQMGLEATKTNTSRTPSSDKISAWQNRNSPLEGRSALGPLSIPVPLISLEPVPKKPEIGVEEVFIESYVRVEVDLPRLENPKQLPRAACLDIIYIMDNTSSTPQVKENELCDLVFKWVSMLNMARVRFAVGCVNDSPDGGLKYILPMSKHVRQQAKNEIDKFPNYRLSPRKQEGLMLRKAVSEASHDLLSGDGEALGHIVLVSFEPPDPFPMPKIDRRIGFHTLTPRTRFKFANHVPPFGWHIQMDVCENHIPYIQKVEHVMGHLYTGINPGAISNLTIKIDAADGCTIETSASDIRHDRLRPGEVWTFPVWVTIPAASAMQMLSNQMPNQHMPIGNNENLSMDELFSHVQQMVSTPVSRKQCIYTVLLEYQYSVLPGRRVLQSADCKIEDIFTEQQEPHGHHSTQDITYGDPGAPLNASSHDAFLNASGSGARLNATGALDIAGGPLNTASVFNTTGAPLNVAGARLGYGSMQDLRGAAGGPHETPHNSYSNPSVLHQFPFNQGQPSPMAPGAHSQPRGPSFRDRVHRSQENMRARFRLFSDKQKHQGGFREDPVPEESDREDFI</sequence>
<keyword evidence="3" id="KW-1185">Reference proteome</keyword>
<accession>A0ABR3WUU2</accession>
<comment type="caution">
    <text evidence="2">The sequence shown here is derived from an EMBL/GenBank/DDBJ whole genome shotgun (WGS) entry which is preliminary data.</text>
</comment>
<organism evidence="2 3">
    <name type="scientific">Paecilomyces lecythidis</name>
    <dbReference type="NCBI Taxonomy" id="3004212"/>
    <lineage>
        <taxon>Eukaryota</taxon>
        <taxon>Fungi</taxon>
        <taxon>Dikarya</taxon>
        <taxon>Ascomycota</taxon>
        <taxon>Pezizomycotina</taxon>
        <taxon>Eurotiomycetes</taxon>
        <taxon>Eurotiomycetidae</taxon>
        <taxon>Eurotiales</taxon>
        <taxon>Thermoascaceae</taxon>
        <taxon>Paecilomyces</taxon>
    </lineage>
</organism>
<feature type="compositionally biased region" description="Basic and acidic residues" evidence="1">
    <location>
        <begin position="665"/>
        <end position="698"/>
    </location>
</feature>
<feature type="region of interest" description="Disordered" evidence="1">
    <location>
        <begin position="622"/>
        <end position="709"/>
    </location>
</feature>
<dbReference type="Proteomes" id="UP001583193">
    <property type="component" value="Unassembled WGS sequence"/>
</dbReference>
<feature type="compositionally biased region" description="Polar residues" evidence="1">
    <location>
        <begin position="137"/>
        <end position="168"/>
    </location>
</feature>
<evidence type="ECO:0000313" key="3">
    <source>
        <dbReference type="Proteomes" id="UP001583193"/>
    </source>
</evidence>
<reference evidence="2 3" key="1">
    <citation type="journal article" date="2024" name="IMA Fungus">
        <title>IMA Genome - F19 : A genome assembly and annotation guide to empower mycologists, including annotated draft genome sequences of Ceratocystis pirilliformis, Diaporthe australafricana, Fusarium ophioides, Paecilomyces lecythidis, and Sporothrix stenoceras.</title>
        <authorList>
            <person name="Aylward J."/>
            <person name="Wilson A.M."/>
            <person name="Visagie C.M."/>
            <person name="Spraker J."/>
            <person name="Barnes I."/>
            <person name="Buitendag C."/>
            <person name="Ceriani C."/>
            <person name="Del Mar Angel L."/>
            <person name="du Plessis D."/>
            <person name="Fuchs T."/>
            <person name="Gasser K."/>
            <person name="Kramer D."/>
            <person name="Li W."/>
            <person name="Munsamy K."/>
            <person name="Piso A."/>
            <person name="Price J.L."/>
            <person name="Sonnekus B."/>
            <person name="Thomas C."/>
            <person name="van der Nest A."/>
            <person name="van Dijk A."/>
            <person name="van Heerden A."/>
            <person name="van Vuuren N."/>
            <person name="Yilmaz N."/>
            <person name="Duong T.A."/>
            <person name="van der Merwe N.A."/>
            <person name="Wingfield M.J."/>
            <person name="Wingfield B.D."/>
        </authorList>
    </citation>
    <scope>NUCLEOTIDE SEQUENCE [LARGE SCALE GENOMIC DNA]</scope>
    <source>
        <strain evidence="2 3">CMW 18167</strain>
    </source>
</reference>
<protein>
    <recommendedName>
        <fullName evidence="4">VWFA domain-containing protein</fullName>
    </recommendedName>
</protein>
<evidence type="ECO:0008006" key="4">
    <source>
        <dbReference type="Google" id="ProtNLM"/>
    </source>
</evidence>
<gene>
    <name evidence="2" type="ORF">Plec18167_008709</name>
</gene>
<evidence type="ECO:0000256" key="1">
    <source>
        <dbReference type="SAM" id="MobiDB-lite"/>
    </source>
</evidence>
<dbReference type="EMBL" id="JAVDPF010000044">
    <property type="protein sequence ID" value="KAL1867436.1"/>
    <property type="molecule type" value="Genomic_DNA"/>
</dbReference>
<name>A0ABR3WUU2_9EURO</name>
<proteinExistence type="predicted"/>
<evidence type="ECO:0000313" key="2">
    <source>
        <dbReference type="EMBL" id="KAL1867436.1"/>
    </source>
</evidence>
<feature type="region of interest" description="Disordered" evidence="1">
    <location>
        <begin position="1"/>
        <end position="168"/>
    </location>
</feature>
<feature type="compositionally biased region" description="Polar residues" evidence="1">
    <location>
        <begin position="99"/>
        <end position="110"/>
    </location>
</feature>
<feature type="compositionally biased region" description="Acidic residues" evidence="1">
    <location>
        <begin position="699"/>
        <end position="709"/>
    </location>
</feature>
<feature type="compositionally biased region" description="Polar residues" evidence="1">
    <location>
        <begin position="631"/>
        <end position="650"/>
    </location>
</feature>